<accession>A0AAV5SYL2</accession>
<dbReference type="PANTHER" id="PTHR46866">
    <property type="entry name" value="GH12955P"/>
    <property type="match status" value="1"/>
</dbReference>
<dbReference type="AlphaFoldDB" id="A0AAV5SYL2"/>
<feature type="non-terminal residue" evidence="3">
    <location>
        <position position="1187"/>
    </location>
</feature>
<dbReference type="Gene3D" id="1.10.1540.10">
    <property type="entry name" value="BEACH domain"/>
    <property type="match status" value="1"/>
</dbReference>
<proteinExistence type="predicted"/>
<dbReference type="SMART" id="SM01026">
    <property type="entry name" value="Beach"/>
    <property type="match status" value="1"/>
</dbReference>
<dbReference type="InterPro" id="IPR000409">
    <property type="entry name" value="BEACH_dom"/>
</dbReference>
<reference evidence="3" key="1">
    <citation type="submission" date="2023-10" db="EMBL/GenBank/DDBJ databases">
        <title>Genome assembly of Pristionchus species.</title>
        <authorList>
            <person name="Yoshida K."/>
            <person name="Sommer R.J."/>
        </authorList>
    </citation>
    <scope>NUCLEOTIDE SEQUENCE</scope>
    <source>
        <strain evidence="3">RS0144</strain>
    </source>
</reference>
<dbReference type="Pfam" id="PF02138">
    <property type="entry name" value="Beach"/>
    <property type="match status" value="1"/>
</dbReference>
<evidence type="ECO:0000259" key="2">
    <source>
        <dbReference type="SMART" id="SM01026"/>
    </source>
</evidence>
<gene>
    <name evidence="3" type="ORF">PENTCL1PPCAC_10582</name>
</gene>
<evidence type="ECO:0000313" key="3">
    <source>
        <dbReference type="EMBL" id="GMS88407.1"/>
    </source>
</evidence>
<feature type="domain" description="BEACH" evidence="2">
    <location>
        <begin position="253"/>
        <end position="493"/>
    </location>
</feature>
<dbReference type="PANTHER" id="PTHR46866:SF1">
    <property type="entry name" value="GH12955P"/>
    <property type="match status" value="1"/>
</dbReference>
<evidence type="ECO:0000256" key="1">
    <source>
        <dbReference type="SAM" id="MobiDB-lite"/>
    </source>
</evidence>
<feature type="region of interest" description="Disordered" evidence="1">
    <location>
        <begin position="628"/>
        <end position="671"/>
    </location>
</feature>
<name>A0AAV5SYL2_9BILA</name>
<feature type="non-terminal residue" evidence="3">
    <location>
        <position position="1"/>
    </location>
</feature>
<dbReference type="Proteomes" id="UP001432027">
    <property type="component" value="Unassembled WGS sequence"/>
</dbReference>
<comment type="caution">
    <text evidence="3">The sequence shown here is derived from an EMBL/GenBank/DDBJ whole genome shotgun (WGS) entry which is preliminary data.</text>
</comment>
<feature type="compositionally biased region" description="Polar residues" evidence="1">
    <location>
        <begin position="639"/>
        <end position="655"/>
    </location>
</feature>
<dbReference type="SUPFAM" id="SSF81837">
    <property type="entry name" value="BEACH domain"/>
    <property type="match status" value="1"/>
</dbReference>
<evidence type="ECO:0000313" key="4">
    <source>
        <dbReference type="Proteomes" id="UP001432027"/>
    </source>
</evidence>
<keyword evidence="4" id="KW-1185">Reference proteome</keyword>
<sequence length="1187" mass="133169">DLRDAMVTGYEARVRTVLGEVLASLSSLNDQGTKLEITLEDGSIYGCSARLLNRADRPLKDCDLRLFLNCDGETFSDCGEMDPEIVIGGHPLPDNLPDDDPRVWQRVWRTFTTRFGASCAQVDTVADEAALTIRPPHVFPHLISTSLVVVSYDWVITVVDTPRPTHYLTTVLRYAHYNIDRHSQETNWLLAGIVECFQQLSSRACFPVYSTTLFKVDDCLWVWTDPLDALLTTKKRLTKVPEESREARLEDAQEAWRTRKLSNLEYLLLLNDFAGRERGDPYNHPVVPWVVDFSSENGGWRPLNRTKFRLNKGDDQLMEMFKREPAHHVPEQLSDIGYMVLRARVESRERLCVHVRSKWEPREYPSSVHRLYEWTPEECIPELYEDPRIIVSSHVDMPDLEVPSFAGNGTPEGFISWHRAKLESDEVSAHLHEWIDLAFGYQLSGDAAVRALNVPLSSVRKRSIRATTAAPASTDWFMLHGFVQLFTRPHPKRLPREGELSQQKNLLGLNPLYQGILRGEGISFQSIMKEEPVKGNEEGDDSLVEMYKRMLAKHRQRSATRDRCIQSLIVMIIEMCLPAHCSDLHPSRSHYEWRLERARRLLRNHTGGLPRHLRLAIGRLLRASSFEDEPDEIPDRHFQSSASRSATPQGSSASPKDTVEEGNRSRQRRPLSIPPLKDLHFFLLYTLSIPSEVVSIHDKTAIFYAYNMLRKHSLAGGEERRTQQALHSEIEALRRAMLQTSRRRFHPLHPIMVHLMLGALADTVSSITTVNRLFPVACRIFSSDNLGVLLQPLKRLLLNETTVKLVDRRFLTQLSIAYGARRFLEDCVPTLVEAVAARNLDRSIVAKESIMWLTRRYGPVCCARFISSNLLRILASCYEPLRLPQGCKQTNVYTDVFRVPLEGDSTGSRVEGALSEIALNFSTTFVTMQYLPFCVEVVEGASRRLSTQLEPALIAALRILRISCRAMNDGQLMNYLEDFIAERILNRLAVLVCAESAAFSTPDARALVAARTLSSLLEIALRVGPDNARMYMRAPLERMVETMTGLYESGDDLELTPVRGGSEVLQSAFPLPFVRSMISRFSAEWGVPLLSSFCSMPACLVPYLTPTVPTTSSGGGGTSTPMLARNQMLMTSSSTGNRLFSLSSTALSPPMLAHASSSVGGAGSDSSGSLSALWCARVSAAVCGSGA</sequence>
<dbReference type="InterPro" id="IPR036372">
    <property type="entry name" value="BEACH_dom_sf"/>
</dbReference>
<protein>
    <recommendedName>
        <fullName evidence="2">BEACH domain-containing protein</fullName>
    </recommendedName>
</protein>
<dbReference type="EMBL" id="BTSX01000003">
    <property type="protein sequence ID" value="GMS88407.1"/>
    <property type="molecule type" value="Genomic_DNA"/>
</dbReference>
<organism evidence="3 4">
    <name type="scientific">Pristionchus entomophagus</name>
    <dbReference type="NCBI Taxonomy" id="358040"/>
    <lineage>
        <taxon>Eukaryota</taxon>
        <taxon>Metazoa</taxon>
        <taxon>Ecdysozoa</taxon>
        <taxon>Nematoda</taxon>
        <taxon>Chromadorea</taxon>
        <taxon>Rhabditida</taxon>
        <taxon>Rhabditina</taxon>
        <taxon>Diplogasteromorpha</taxon>
        <taxon>Diplogasteroidea</taxon>
        <taxon>Neodiplogasteridae</taxon>
        <taxon>Pristionchus</taxon>
    </lineage>
</organism>